<accession>A0A1F7GV06</accession>
<feature type="region of interest" description="Disordered" evidence="1">
    <location>
        <begin position="82"/>
        <end position="109"/>
    </location>
</feature>
<proteinExistence type="predicted"/>
<reference evidence="2 3" key="1">
    <citation type="journal article" date="2016" name="Nat. Commun.">
        <title>Thousands of microbial genomes shed light on interconnected biogeochemical processes in an aquifer system.</title>
        <authorList>
            <person name="Anantharaman K."/>
            <person name="Brown C.T."/>
            <person name="Hug L.A."/>
            <person name="Sharon I."/>
            <person name="Castelle C.J."/>
            <person name="Probst A.J."/>
            <person name="Thomas B.C."/>
            <person name="Singh A."/>
            <person name="Wilkins M.J."/>
            <person name="Karaoz U."/>
            <person name="Brodie E.L."/>
            <person name="Williams K.H."/>
            <person name="Hubbard S.S."/>
            <person name="Banfield J.F."/>
        </authorList>
    </citation>
    <scope>NUCLEOTIDE SEQUENCE [LARGE SCALE GENOMIC DNA]</scope>
</reference>
<evidence type="ECO:0000313" key="3">
    <source>
        <dbReference type="Proteomes" id="UP000177159"/>
    </source>
</evidence>
<gene>
    <name evidence="2" type="ORF">A3C24_05020</name>
</gene>
<dbReference type="EMBL" id="MFZM01000031">
    <property type="protein sequence ID" value="OGK22869.1"/>
    <property type="molecule type" value="Genomic_DNA"/>
</dbReference>
<dbReference type="Proteomes" id="UP000177159">
    <property type="component" value="Unassembled WGS sequence"/>
</dbReference>
<protein>
    <submittedName>
        <fullName evidence="2">Uncharacterized protein</fullName>
    </submittedName>
</protein>
<organism evidence="2 3">
    <name type="scientific">Candidatus Roizmanbacteria bacterium RIFCSPHIGHO2_02_FULL_37_24</name>
    <dbReference type="NCBI Taxonomy" id="1802037"/>
    <lineage>
        <taxon>Bacteria</taxon>
        <taxon>Candidatus Roizmaniibacteriota</taxon>
    </lineage>
</organism>
<comment type="caution">
    <text evidence="2">The sequence shown here is derived from an EMBL/GenBank/DDBJ whole genome shotgun (WGS) entry which is preliminary data.</text>
</comment>
<dbReference type="AlphaFoldDB" id="A0A1F7GV06"/>
<evidence type="ECO:0000256" key="1">
    <source>
        <dbReference type="SAM" id="MobiDB-lite"/>
    </source>
</evidence>
<name>A0A1F7GV06_9BACT</name>
<evidence type="ECO:0000313" key="2">
    <source>
        <dbReference type="EMBL" id="OGK22869.1"/>
    </source>
</evidence>
<sequence>MPRVQHGELAVARLRRLHRHEEVLARPILKGRVVELHDGDVTIHDFELHFRGWPRVAALTEVKGTLAGVLAGSVGRGRLRCDGVGDHESDDDEQGCQGGQNELRGAAGHGVGPFWPFPACLP</sequence>